<comment type="caution">
    <text evidence="4">The sequence shown here is derived from an EMBL/GenBank/DDBJ whole genome shotgun (WGS) entry which is preliminary data.</text>
</comment>
<reference evidence="4 5" key="1">
    <citation type="submission" date="2023-07" db="EMBL/GenBank/DDBJ databases">
        <title>Functional and genomic diversity of the sorghum phyllosphere microbiome.</title>
        <authorList>
            <person name="Shade A."/>
        </authorList>
    </citation>
    <scope>NUCLEOTIDE SEQUENCE [LARGE SCALE GENOMIC DNA]</scope>
    <source>
        <strain evidence="4 5">SORGH_AS_1126</strain>
    </source>
</reference>
<dbReference type="PANTHER" id="PTHR43158">
    <property type="entry name" value="SKFA PEPTIDE EXPORT ATP-BINDING PROTEIN SKFE"/>
    <property type="match status" value="1"/>
</dbReference>
<evidence type="ECO:0000259" key="3">
    <source>
        <dbReference type="Pfam" id="PF00005"/>
    </source>
</evidence>
<feature type="domain" description="ABC transporter" evidence="3">
    <location>
        <begin position="24"/>
        <end position="70"/>
    </location>
</feature>
<evidence type="ECO:0000313" key="4">
    <source>
        <dbReference type="EMBL" id="MDQ1186347.1"/>
    </source>
</evidence>
<dbReference type="Proteomes" id="UP001224781">
    <property type="component" value="Unassembled WGS sequence"/>
</dbReference>
<gene>
    <name evidence="4" type="ORF">QE408_003490</name>
</gene>
<dbReference type="SUPFAM" id="SSF52540">
    <property type="entry name" value="P-loop containing nucleoside triphosphate hydrolases"/>
    <property type="match status" value="1"/>
</dbReference>
<evidence type="ECO:0000313" key="5">
    <source>
        <dbReference type="Proteomes" id="UP001224781"/>
    </source>
</evidence>
<keyword evidence="2" id="KW-0067">ATP-binding</keyword>
<dbReference type="Pfam" id="PF00005">
    <property type="entry name" value="ABC_tran"/>
    <property type="match status" value="1"/>
</dbReference>
<sequence length="119" mass="12770">MVSSISLSGLSCITPDGKPLFTNIDFNFTAERVGLVGRNGVGKTTLLRLIAGEMAPQAGSITVSGTSALMRQDAITRPDATGRWRFSTGQQKATPASKNLLTRTGRLGPGWRLRLRHMV</sequence>
<keyword evidence="5" id="KW-1185">Reference proteome</keyword>
<evidence type="ECO:0000256" key="1">
    <source>
        <dbReference type="ARBA" id="ARBA00022741"/>
    </source>
</evidence>
<dbReference type="InterPro" id="IPR027417">
    <property type="entry name" value="P-loop_NTPase"/>
</dbReference>
<evidence type="ECO:0000256" key="2">
    <source>
        <dbReference type="ARBA" id="ARBA00022840"/>
    </source>
</evidence>
<name>A0ABU0UN08_9HYPH</name>
<organism evidence="4 5">
    <name type="scientific">Agrobacterium larrymoorei</name>
    <dbReference type="NCBI Taxonomy" id="160699"/>
    <lineage>
        <taxon>Bacteria</taxon>
        <taxon>Pseudomonadati</taxon>
        <taxon>Pseudomonadota</taxon>
        <taxon>Alphaproteobacteria</taxon>
        <taxon>Hyphomicrobiales</taxon>
        <taxon>Rhizobiaceae</taxon>
        <taxon>Rhizobium/Agrobacterium group</taxon>
        <taxon>Agrobacterium</taxon>
    </lineage>
</organism>
<dbReference type="InterPro" id="IPR003439">
    <property type="entry name" value="ABC_transporter-like_ATP-bd"/>
</dbReference>
<dbReference type="Gene3D" id="3.40.50.300">
    <property type="entry name" value="P-loop containing nucleotide triphosphate hydrolases"/>
    <property type="match status" value="1"/>
</dbReference>
<protein>
    <submittedName>
        <fullName evidence="4">ATPase subunit of ABC transporter with duplicated ATPase domains</fullName>
    </submittedName>
</protein>
<proteinExistence type="predicted"/>
<dbReference type="PANTHER" id="PTHR43158:SF2">
    <property type="entry name" value="SKFA PEPTIDE EXPORT ATP-BINDING PROTEIN SKFE"/>
    <property type="match status" value="1"/>
</dbReference>
<accession>A0ABU0UN08</accession>
<dbReference type="EMBL" id="JAUTBL010000002">
    <property type="protein sequence ID" value="MDQ1186347.1"/>
    <property type="molecule type" value="Genomic_DNA"/>
</dbReference>
<keyword evidence="1" id="KW-0547">Nucleotide-binding</keyword>